<comment type="caution">
    <text evidence="6">The sequence shown here is derived from an EMBL/GenBank/DDBJ whole genome shotgun (WGS) entry which is preliminary data.</text>
</comment>
<name>A0A218VTC0_PUNGR</name>
<keyword evidence="4 5" id="KW-0472">Membrane</keyword>
<evidence type="ECO:0000256" key="3">
    <source>
        <dbReference type="ARBA" id="ARBA00022989"/>
    </source>
</evidence>
<feature type="transmembrane region" description="Helical" evidence="5">
    <location>
        <begin position="95"/>
        <end position="113"/>
    </location>
</feature>
<dbReference type="SUPFAM" id="SSF103473">
    <property type="entry name" value="MFS general substrate transporter"/>
    <property type="match status" value="1"/>
</dbReference>
<dbReference type="GO" id="GO:0016020">
    <property type="term" value="C:membrane"/>
    <property type="evidence" value="ECO:0007669"/>
    <property type="project" value="UniProtKB-SubCell"/>
</dbReference>
<dbReference type="PANTHER" id="PTHR24064">
    <property type="entry name" value="SOLUTE CARRIER FAMILY 22 MEMBER"/>
    <property type="match status" value="1"/>
</dbReference>
<dbReference type="InterPro" id="IPR036259">
    <property type="entry name" value="MFS_trans_sf"/>
</dbReference>
<evidence type="ECO:0000256" key="4">
    <source>
        <dbReference type="ARBA" id="ARBA00023136"/>
    </source>
</evidence>
<keyword evidence="2 5" id="KW-0812">Transmembrane</keyword>
<sequence>MFEQCIGEFGWAQLAQAMLASLAWFFDAQQTFISMFTDSDLSSSFAATSSSYHAFSSIIWPYATLCFVCGFGLAAIGTCALMLSMELVRRRWQGMVGMMGFLVFTLGFLSLPMGTAIPALLYCGLVYFFVHESLRWLLVKGQKEEAIRILKSIAPPEQHSRLTSGFSYVSASLDNASSPSTTAVSLFSAMKLLLTRRWALLRISSVGLSKI</sequence>
<comment type="subcellular location">
    <subcellularLocation>
        <location evidence="1">Membrane</location>
        <topology evidence="1">Multi-pass membrane protein</topology>
    </subcellularLocation>
</comment>
<dbReference type="AlphaFoldDB" id="A0A218VTC0"/>
<gene>
    <name evidence="6" type="ORF">CDL15_Pgr019479</name>
</gene>
<organism evidence="6 7">
    <name type="scientific">Punica granatum</name>
    <name type="common">Pomegranate</name>
    <dbReference type="NCBI Taxonomy" id="22663"/>
    <lineage>
        <taxon>Eukaryota</taxon>
        <taxon>Viridiplantae</taxon>
        <taxon>Streptophyta</taxon>
        <taxon>Embryophyta</taxon>
        <taxon>Tracheophyta</taxon>
        <taxon>Spermatophyta</taxon>
        <taxon>Magnoliopsida</taxon>
        <taxon>eudicotyledons</taxon>
        <taxon>Gunneridae</taxon>
        <taxon>Pentapetalae</taxon>
        <taxon>rosids</taxon>
        <taxon>malvids</taxon>
        <taxon>Myrtales</taxon>
        <taxon>Lythraceae</taxon>
        <taxon>Punica</taxon>
    </lineage>
</organism>
<reference evidence="7" key="1">
    <citation type="journal article" date="2017" name="Plant J.">
        <title>The pomegranate (Punica granatum L.) genome and the genomics of punicalagin biosynthesis.</title>
        <authorList>
            <person name="Qin G."/>
            <person name="Xu C."/>
            <person name="Ming R."/>
            <person name="Tang H."/>
            <person name="Guyot R."/>
            <person name="Kramer E.M."/>
            <person name="Hu Y."/>
            <person name="Yi X."/>
            <person name="Qi Y."/>
            <person name="Xu X."/>
            <person name="Gao Z."/>
            <person name="Pan H."/>
            <person name="Jian J."/>
            <person name="Tian Y."/>
            <person name="Yue Z."/>
            <person name="Xu Y."/>
        </authorList>
    </citation>
    <scope>NUCLEOTIDE SEQUENCE [LARGE SCALE GENOMIC DNA]</scope>
    <source>
        <strain evidence="7">cv. Dabenzi</strain>
    </source>
</reference>
<dbReference type="EMBL" id="MTKT01005965">
    <property type="protein sequence ID" value="OWM63529.1"/>
    <property type="molecule type" value="Genomic_DNA"/>
</dbReference>
<dbReference type="Gene3D" id="1.20.1250.20">
    <property type="entry name" value="MFS general substrate transporter like domains"/>
    <property type="match status" value="1"/>
</dbReference>
<evidence type="ECO:0000313" key="7">
    <source>
        <dbReference type="Proteomes" id="UP000197138"/>
    </source>
</evidence>
<evidence type="ECO:0000256" key="5">
    <source>
        <dbReference type="SAM" id="Phobius"/>
    </source>
</evidence>
<evidence type="ECO:0000256" key="2">
    <source>
        <dbReference type="ARBA" id="ARBA00022692"/>
    </source>
</evidence>
<dbReference type="Proteomes" id="UP000197138">
    <property type="component" value="Unassembled WGS sequence"/>
</dbReference>
<evidence type="ECO:0000313" key="6">
    <source>
        <dbReference type="EMBL" id="OWM63529.1"/>
    </source>
</evidence>
<protein>
    <submittedName>
        <fullName evidence="6">Uncharacterized protein</fullName>
    </submittedName>
</protein>
<accession>A0A218VTC0</accession>
<evidence type="ECO:0000256" key="1">
    <source>
        <dbReference type="ARBA" id="ARBA00004141"/>
    </source>
</evidence>
<feature type="transmembrane region" description="Helical" evidence="5">
    <location>
        <begin position="59"/>
        <end position="83"/>
    </location>
</feature>
<keyword evidence="3 5" id="KW-1133">Transmembrane helix</keyword>
<proteinExistence type="predicted"/>